<dbReference type="OrthoDB" id="5396078at2759"/>
<organism evidence="1 2">
    <name type="scientific">Tuber magnatum</name>
    <name type="common">white Piedmont truffle</name>
    <dbReference type="NCBI Taxonomy" id="42249"/>
    <lineage>
        <taxon>Eukaryota</taxon>
        <taxon>Fungi</taxon>
        <taxon>Dikarya</taxon>
        <taxon>Ascomycota</taxon>
        <taxon>Pezizomycotina</taxon>
        <taxon>Pezizomycetes</taxon>
        <taxon>Pezizales</taxon>
        <taxon>Tuberaceae</taxon>
        <taxon>Tuber</taxon>
    </lineage>
</organism>
<protein>
    <submittedName>
        <fullName evidence="1">Uncharacterized protein</fullName>
    </submittedName>
</protein>
<dbReference type="AlphaFoldDB" id="A0A317SQT7"/>
<name>A0A317SQT7_9PEZI</name>
<dbReference type="Proteomes" id="UP000246991">
    <property type="component" value="Unassembled WGS sequence"/>
</dbReference>
<sequence>MCMIKVRPGLEEEVSVPARPVYHSRTVSQHSRIQETAIPVVRTVKAPPPPSSTLSLDNDRETTTIIQAPEPPASIVGGAAGGEMIHYDHYQKDLPRASVVSTRSRDYYVDSSAYAGRSPRSSYRYVDARGSGRVDGVGVGGSGRKELAYGRGDRYGYNNYHGRRSGSVSYVNPRHSTASHRSARSMREKVVIAEGYGGGEVLLNRVRG</sequence>
<proteinExistence type="predicted"/>
<dbReference type="STRING" id="42249.A0A317SQT7"/>
<evidence type="ECO:0000313" key="2">
    <source>
        <dbReference type="Proteomes" id="UP000246991"/>
    </source>
</evidence>
<dbReference type="EMBL" id="PYWC01000036">
    <property type="protein sequence ID" value="PWW76140.1"/>
    <property type="molecule type" value="Genomic_DNA"/>
</dbReference>
<reference evidence="1 2" key="1">
    <citation type="submission" date="2018-03" db="EMBL/GenBank/DDBJ databases">
        <title>Genomes of Pezizomycetes fungi and the evolution of truffles.</title>
        <authorList>
            <person name="Murat C."/>
            <person name="Payen T."/>
            <person name="Noel B."/>
            <person name="Kuo A."/>
            <person name="Martin F.M."/>
        </authorList>
    </citation>
    <scope>NUCLEOTIDE SEQUENCE [LARGE SCALE GENOMIC DNA]</scope>
    <source>
        <strain evidence="1">091103-1</strain>
    </source>
</reference>
<comment type="caution">
    <text evidence="1">The sequence shown here is derived from an EMBL/GenBank/DDBJ whole genome shotgun (WGS) entry which is preliminary data.</text>
</comment>
<accession>A0A317SQT7</accession>
<keyword evidence="2" id="KW-1185">Reference proteome</keyword>
<evidence type="ECO:0000313" key="1">
    <source>
        <dbReference type="EMBL" id="PWW76140.1"/>
    </source>
</evidence>
<gene>
    <name evidence="1" type="ORF">C7212DRAFT_294580</name>
</gene>